<name>A0A2W4R2H7_9GAMM</name>
<dbReference type="Proteomes" id="UP000249396">
    <property type="component" value="Unassembled WGS sequence"/>
</dbReference>
<evidence type="ECO:0000259" key="2">
    <source>
        <dbReference type="Pfam" id="PF26343"/>
    </source>
</evidence>
<protein>
    <submittedName>
        <fullName evidence="3">PIN domain-containing protein</fullName>
    </submittedName>
</protein>
<proteinExistence type="predicted"/>
<evidence type="ECO:0000259" key="1">
    <source>
        <dbReference type="Pfam" id="PF13470"/>
    </source>
</evidence>
<evidence type="ECO:0000313" key="4">
    <source>
        <dbReference type="Proteomes" id="UP000249396"/>
    </source>
</evidence>
<sequence length="188" mass="21519">MTSSVVYDACVLYPPPLRDFLMQLALTDLFRAKWTDAIHDEWMHNRQAARPDIKPEELQRTRQLMDSGVRDALVTGYEFLIPTLSLPDENDRHVLAAAIHSQASVIVTFNLKDFPEESLAQYHIKVTHPDDFISYLYHINAAKVLQAAATHRHRLTNPKKTVEEYLDTLLKQGLPQTVNLLREMATAI</sequence>
<dbReference type="Pfam" id="PF26343">
    <property type="entry name" value="VapC50_C"/>
    <property type="match status" value="1"/>
</dbReference>
<feature type="domain" description="PIN" evidence="1">
    <location>
        <begin position="5"/>
        <end position="111"/>
    </location>
</feature>
<gene>
    <name evidence="3" type="ORF">DM484_16380</name>
</gene>
<dbReference type="InterPro" id="IPR058652">
    <property type="entry name" value="VapC50_C"/>
</dbReference>
<comment type="caution">
    <text evidence="3">The sequence shown here is derived from an EMBL/GenBank/DDBJ whole genome shotgun (WGS) entry which is preliminary data.</text>
</comment>
<evidence type="ECO:0000313" key="3">
    <source>
        <dbReference type="EMBL" id="PZN76529.1"/>
    </source>
</evidence>
<dbReference type="InterPro" id="IPR002716">
    <property type="entry name" value="PIN_dom"/>
</dbReference>
<dbReference type="Pfam" id="PF13470">
    <property type="entry name" value="PIN_3"/>
    <property type="match status" value="1"/>
</dbReference>
<reference evidence="3 4" key="1">
    <citation type="journal article" date="2018" name="Aquat. Microb. Ecol.">
        <title>Gammaproteobacterial methanotrophs dominate.</title>
        <authorList>
            <person name="Rissanen A.J."/>
            <person name="Saarenheimo J."/>
            <person name="Tiirola M."/>
            <person name="Peura S."/>
            <person name="Aalto S.L."/>
            <person name="Karvinen A."/>
            <person name="Nykanen H."/>
        </authorList>
    </citation>
    <scope>NUCLEOTIDE SEQUENCE [LARGE SCALE GENOMIC DNA]</scope>
    <source>
        <strain evidence="3">AMbin10</strain>
    </source>
</reference>
<dbReference type="EMBL" id="QJPH01000358">
    <property type="protein sequence ID" value="PZN76529.1"/>
    <property type="molecule type" value="Genomic_DNA"/>
</dbReference>
<dbReference type="AlphaFoldDB" id="A0A2W4R2H7"/>
<feature type="domain" description="VapC50 C-terminal" evidence="2">
    <location>
        <begin position="129"/>
        <end position="183"/>
    </location>
</feature>
<accession>A0A2W4R2H7</accession>
<organism evidence="3 4">
    <name type="scientific">Candidatus Methylumidiphilus alinenensis</name>
    <dbReference type="NCBI Taxonomy" id="2202197"/>
    <lineage>
        <taxon>Bacteria</taxon>
        <taxon>Pseudomonadati</taxon>
        <taxon>Pseudomonadota</taxon>
        <taxon>Gammaproteobacteria</taxon>
        <taxon>Methylococcales</taxon>
        <taxon>Candidatus Methylumidiphilus</taxon>
    </lineage>
</organism>